<feature type="region of interest" description="Disordered" evidence="11">
    <location>
        <begin position="1"/>
        <end position="108"/>
    </location>
</feature>
<dbReference type="PROSITE" id="PS00822">
    <property type="entry name" value="CYTO_HEME_LYASE_2"/>
    <property type="match status" value="1"/>
</dbReference>
<dbReference type="EC" id="4.4.1.17" evidence="10"/>
<dbReference type="Pfam" id="PF01265">
    <property type="entry name" value="Cyto_heme_lyase"/>
    <property type="match status" value="1"/>
</dbReference>
<evidence type="ECO:0000256" key="2">
    <source>
        <dbReference type="ARBA" id="ARBA00007255"/>
    </source>
</evidence>
<evidence type="ECO:0000256" key="7">
    <source>
        <dbReference type="ARBA" id="ARBA00023128"/>
    </source>
</evidence>
<comment type="caution">
    <text evidence="12">The sequence shown here is derived from an EMBL/GenBank/DDBJ whole genome shotgun (WGS) entry which is preliminary data.</text>
</comment>
<evidence type="ECO:0000256" key="6">
    <source>
        <dbReference type="ARBA" id="ARBA00023004"/>
    </source>
</evidence>
<dbReference type="GO" id="GO:0046872">
    <property type="term" value="F:metal ion binding"/>
    <property type="evidence" value="ECO:0007669"/>
    <property type="project" value="UniProtKB-KW"/>
</dbReference>
<keyword evidence="7 10" id="KW-0496">Mitochondrion</keyword>
<comment type="catalytic activity">
    <reaction evidence="10">
        <text>holo-[cytochrome c] = apo-[cytochrome c] + heme b</text>
        <dbReference type="Rhea" id="RHEA:22648"/>
        <dbReference type="Rhea" id="RHEA-COMP:10725"/>
        <dbReference type="Rhea" id="RHEA-COMP:10726"/>
        <dbReference type="ChEBI" id="CHEBI:29950"/>
        <dbReference type="ChEBI" id="CHEBI:60344"/>
        <dbReference type="ChEBI" id="CHEBI:83739"/>
        <dbReference type="EC" id="4.4.1.17"/>
    </reaction>
</comment>
<comment type="function">
    <text evidence="10">Lyase that catalyzes the covalent linking of the heme group to the cytochrome C apoprotein to produce the mature functional cytochrome.</text>
</comment>
<keyword evidence="5 10" id="KW-0999">Mitochondrion inner membrane</keyword>
<dbReference type="OrthoDB" id="1158011at2759"/>
<reference evidence="13" key="1">
    <citation type="journal article" date="2015" name="PLoS Genet.">
        <title>The dynamic genome and transcriptome of the human fungal pathogen Blastomyces and close relative Emmonsia.</title>
        <authorList>
            <person name="Munoz J.F."/>
            <person name="Gauthier G.M."/>
            <person name="Desjardins C.A."/>
            <person name="Gallo J.E."/>
            <person name="Holder J."/>
            <person name="Sullivan T.D."/>
            <person name="Marty A.J."/>
            <person name="Carmen J.C."/>
            <person name="Chen Z."/>
            <person name="Ding L."/>
            <person name="Gujja S."/>
            <person name="Magrini V."/>
            <person name="Misas E."/>
            <person name="Mitreva M."/>
            <person name="Priest M."/>
            <person name="Saif S."/>
            <person name="Whiston E.A."/>
            <person name="Young S."/>
            <person name="Zeng Q."/>
            <person name="Goldman W.E."/>
            <person name="Mardis E.R."/>
            <person name="Taylor J.W."/>
            <person name="McEwen J.G."/>
            <person name="Clay O.K."/>
            <person name="Klein B.S."/>
            <person name="Cuomo C.A."/>
        </authorList>
    </citation>
    <scope>NUCLEOTIDE SEQUENCE [LARGE SCALE GENOMIC DNA]</scope>
    <source>
        <strain evidence="13">UAMH 3008</strain>
    </source>
</reference>
<keyword evidence="6 10" id="KW-0408">Iron</keyword>
<keyword evidence="3 10" id="KW-0349">Heme</keyword>
<proteinExistence type="inferred from homology"/>
<gene>
    <name evidence="12" type="ORF">EMCG_09023</name>
</gene>
<dbReference type="AlphaFoldDB" id="A0A0G2J3M3"/>
<dbReference type="PANTHER" id="PTHR12743:SF3">
    <property type="entry name" value="HOLOCYTOCHROME-C SYNTHASE"/>
    <property type="match status" value="1"/>
</dbReference>
<evidence type="ECO:0000256" key="9">
    <source>
        <dbReference type="ARBA" id="ARBA00023239"/>
    </source>
</evidence>
<dbReference type="PANTHER" id="PTHR12743">
    <property type="entry name" value="CYTOCHROME C1 HEME LYASE"/>
    <property type="match status" value="1"/>
</dbReference>
<evidence type="ECO:0000313" key="12">
    <source>
        <dbReference type="EMBL" id="KKZ65134.1"/>
    </source>
</evidence>
<protein>
    <recommendedName>
        <fullName evidence="10">Holocytochrome c-type synthase</fullName>
        <ecNumber evidence="10">4.4.1.17</ecNumber>
    </recommendedName>
</protein>
<sequence>MGWFWASAPSPSGPSPTTNEYIPALQGAERFSRSDSPQPSDGCPIRTLPGQNKNDTKQPPPPPPSCPVRSKDSPFHVPAPASSSPSSSPPTTTTTTTTASQPQSTLSKLNPLNYMFTSLSQSRAPNQTIDLPVEREISSIPRADSDGTSDKKWEYPSPQQMYNALLRKGYSDTPQDAVEAMVAVHNFLNEGAWEEIVGWERTFAGGLLKGWQRCKRGELNLWGEVYREELERERRRERGNEAFEAEAEAAEPRLVRFMGRPQERTPKASILQALGWVYPAKFGTSPPFDRHDWYVLRQTPSGPKEVRYVIDYYSGPPGPSGEPVFYLDIRPAVDTPTAAIERMMRWGGDVWWRASGGVARESKKQ</sequence>
<feature type="compositionally biased region" description="Low complexity" evidence="11">
    <location>
        <begin position="1"/>
        <end position="10"/>
    </location>
</feature>
<evidence type="ECO:0000256" key="8">
    <source>
        <dbReference type="ARBA" id="ARBA00023136"/>
    </source>
</evidence>
<keyword evidence="4 10" id="KW-0479">Metal-binding</keyword>
<dbReference type="EMBL" id="LCZI01000696">
    <property type="protein sequence ID" value="KKZ65134.1"/>
    <property type="molecule type" value="Genomic_DNA"/>
</dbReference>
<keyword evidence="8 10" id="KW-0472">Membrane</keyword>
<evidence type="ECO:0000313" key="13">
    <source>
        <dbReference type="Proteomes" id="UP000034164"/>
    </source>
</evidence>
<dbReference type="GO" id="GO:0005743">
    <property type="term" value="C:mitochondrial inner membrane"/>
    <property type="evidence" value="ECO:0007669"/>
    <property type="project" value="UniProtKB-SubCell"/>
</dbReference>
<evidence type="ECO:0000256" key="11">
    <source>
        <dbReference type="SAM" id="MobiDB-lite"/>
    </source>
</evidence>
<evidence type="ECO:0000256" key="4">
    <source>
        <dbReference type="ARBA" id="ARBA00022723"/>
    </source>
</evidence>
<dbReference type="GO" id="GO:0004408">
    <property type="term" value="F:holocytochrome-c synthase activity"/>
    <property type="evidence" value="ECO:0007669"/>
    <property type="project" value="UniProtKB-EC"/>
</dbReference>
<feature type="compositionally biased region" description="Low complexity" evidence="11">
    <location>
        <begin position="78"/>
        <end position="105"/>
    </location>
</feature>
<dbReference type="VEuPathDB" id="FungiDB:EMCG_09023"/>
<evidence type="ECO:0000256" key="3">
    <source>
        <dbReference type="ARBA" id="ARBA00022617"/>
    </source>
</evidence>
<accession>A0A0G2J3M3</accession>
<comment type="subcellular location">
    <subcellularLocation>
        <location evidence="1 10">Mitochondrion inner membrane</location>
    </subcellularLocation>
</comment>
<comment type="similarity">
    <text evidence="2 10">Belongs to the cytochrome c-type heme lyase family.</text>
</comment>
<evidence type="ECO:0000256" key="1">
    <source>
        <dbReference type="ARBA" id="ARBA00004273"/>
    </source>
</evidence>
<evidence type="ECO:0000256" key="5">
    <source>
        <dbReference type="ARBA" id="ARBA00022792"/>
    </source>
</evidence>
<dbReference type="InterPro" id="IPR000511">
    <property type="entry name" value="Holocyt_c/c1_synthase"/>
</dbReference>
<name>A0A0G2J3M3_9EURO</name>
<evidence type="ECO:0000256" key="10">
    <source>
        <dbReference type="RuleBase" id="RU363130"/>
    </source>
</evidence>
<dbReference type="Proteomes" id="UP000034164">
    <property type="component" value="Unassembled WGS sequence"/>
</dbReference>
<organism evidence="12 13">
    <name type="scientific">[Emmonsia] crescens</name>
    <dbReference type="NCBI Taxonomy" id="73230"/>
    <lineage>
        <taxon>Eukaryota</taxon>
        <taxon>Fungi</taxon>
        <taxon>Dikarya</taxon>
        <taxon>Ascomycota</taxon>
        <taxon>Pezizomycotina</taxon>
        <taxon>Eurotiomycetes</taxon>
        <taxon>Eurotiomycetidae</taxon>
        <taxon>Onygenales</taxon>
        <taxon>Ajellomycetaceae</taxon>
        <taxon>Emergomyces</taxon>
    </lineage>
</organism>
<keyword evidence="9 10" id="KW-0456">Lyase</keyword>